<feature type="compositionally biased region" description="Basic and acidic residues" evidence="1">
    <location>
        <begin position="16"/>
        <end position="38"/>
    </location>
</feature>
<sequence length="226" mass="26030">MLFWGRPSSPCLQKQRLSERHVARSSPKEPRKYASLEDARRRLQDVPRPGLFSSFLNFVRDTSIGSKKSQPWWSPGRLMQILLRPPRWWQRPVRDEDELPQGLVADMEAKREHMKQLAGLLLLPVSSDMASLRRLVKDFPQVLDMPIGEVAVRLVILKDVLPGCDACYLIERYPRLFLQDDASTMRERVGTAASKLRSALAGARINAIIEDDPELLFFWIQARPWS</sequence>
<gene>
    <name evidence="2" type="ORF">DTER00134_LOCUS21933</name>
</gene>
<evidence type="ECO:0000256" key="1">
    <source>
        <dbReference type="SAM" id="MobiDB-lite"/>
    </source>
</evidence>
<evidence type="ECO:0000313" key="2">
    <source>
        <dbReference type="EMBL" id="CAE0506857.1"/>
    </source>
</evidence>
<dbReference type="AlphaFoldDB" id="A0A7S3R9W4"/>
<organism evidence="2">
    <name type="scientific">Dunaliella tertiolecta</name>
    <name type="common">Green alga</name>
    <dbReference type="NCBI Taxonomy" id="3047"/>
    <lineage>
        <taxon>Eukaryota</taxon>
        <taxon>Viridiplantae</taxon>
        <taxon>Chlorophyta</taxon>
        <taxon>core chlorophytes</taxon>
        <taxon>Chlorophyceae</taxon>
        <taxon>CS clade</taxon>
        <taxon>Chlamydomonadales</taxon>
        <taxon>Dunaliellaceae</taxon>
        <taxon>Dunaliella</taxon>
    </lineage>
</organism>
<reference evidence="2" key="1">
    <citation type="submission" date="2021-01" db="EMBL/GenBank/DDBJ databases">
        <authorList>
            <person name="Corre E."/>
            <person name="Pelletier E."/>
            <person name="Niang G."/>
            <person name="Scheremetjew M."/>
            <person name="Finn R."/>
            <person name="Kale V."/>
            <person name="Holt S."/>
            <person name="Cochrane G."/>
            <person name="Meng A."/>
            <person name="Brown T."/>
            <person name="Cohen L."/>
        </authorList>
    </citation>
    <scope>NUCLEOTIDE SEQUENCE</scope>
    <source>
        <strain evidence="2">CCMP1320</strain>
    </source>
</reference>
<proteinExistence type="predicted"/>
<name>A0A7S3R9W4_DUNTE</name>
<accession>A0A7S3R9W4</accession>
<dbReference type="EMBL" id="HBIP01036068">
    <property type="protein sequence ID" value="CAE0506857.1"/>
    <property type="molecule type" value="Transcribed_RNA"/>
</dbReference>
<feature type="region of interest" description="Disordered" evidence="1">
    <location>
        <begin position="15"/>
        <end position="38"/>
    </location>
</feature>
<protein>
    <submittedName>
        <fullName evidence="2">Uncharacterized protein</fullName>
    </submittedName>
</protein>